<protein>
    <recommendedName>
        <fullName evidence="3">DUF2191 domain-containing protein</fullName>
    </recommendedName>
</protein>
<reference evidence="1 2" key="1">
    <citation type="submission" date="2022-10" db="EMBL/GenBank/DDBJ databases">
        <title>The complete genomes of actinobacterial strains from the NBC collection.</title>
        <authorList>
            <person name="Joergensen T.S."/>
            <person name="Alvarez Arevalo M."/>
            <person name="Sterndorff E.B."/>
            <person name="Faurdal D."/>
            <person name="Vuksanovic O."/>
            <person name="Mourched A.-S."/>
            <person name="Charusanti P."/>
            <person name="Shaw S."/>
            <person name="Blin K."/>
            <person name="Weber T."/>
        </authorList>
    </citation>
    <scope>NUCLEOTIDE SEQUENCE [LARGE SCALE GENOMIC DNA]</scope>
    <source>
        <strain evidence="1 2">NBC_00456</strain>
    </source>
</reference>
<proteinExistence type="predicted"/>
<sequence>MTVPQTPVYLDPEIAAILAHCYRGERKRAVIARAVRMLAQADGHLTPDGRIKRGCPTARRRPA</sequence>
<keyword evidence="2" id="KW-1185">Reference proteome</keyword>
<dbReference type="RefSeq" id="WP_328336795.1">
    <property type="nucleotide sequence ID" value="NZ_CP107906.1"/>
</dbReference>
<dbReference type="EMBL" id="CP107906">
    <property type="protein sequence ID" value="WUG92373.1"/>
    <property type="molecule type" value="Genomic_DNA"/>
</dbReference>
<evidence type="ECO:0000313" key="2">
    <source>
        <dbReference type="Proteomes" id="UP001341259"/>
    </source>
</evidence>
<dbReference type="Proteomes" id="UP001341259">
    <property type="component" value="Chromosome"/>
</dbReference>
<name>A0ABZ1NKX1_STRVL</name>
<organism evidence="1 2">
    <name type="scientific">Streptomyces violaceus</name>
    <name type="common">Streptomyces venezuelae</name>
    <dbReference type="NCBI Taxonomy" id="1936"/>
    <lineage>
        <taxon>Bacteria</taxon>
        <taxon>Bacillati</taxon>
        <taxon>Actinomycetota</taxon>
        <taxon>Actinomycetes</taxon>
        <taxon>Kitasatosporales</taxon>
        <taxon>Streptomycetaceae</taxon>
        <taxon>Streptomyces</taxon>
    </lineage>
</organism>
<evidence type="ECO:0008006" key="3">
    <source>
        <dbReference type="Google" id="ProtNLM"/>
    </source>
</evidence>
<evidence type="ECO:0000313" key="1">
    <source>
        <dbReference type="EMBL" id="WUG92373.1"/>
    </source>
</evidence>
<gene>
    <name evidence="1" type="ORF">OHB29_04655</name>
</gene>
<accession>A0ABZ1NKX1</accession>